<dbReference type="GO" id="GO:0003899">
    <property type="term" value="F:DNA-directed RNA polymerase activity"/>
    <property type="evidence" value="ECO:0007669"/>
    <property type="project" value="UniProtKB-EC"/>
</dbReference>
<feature type="domain" description="RNA polymerase sigma factor 70 region 4 type 2" evidence="7">
    <location>
        <begin position="123"/>
        <end position="175"/>
    </location>
</feature>
<evidence type="ECO:0000256" key="5">
    <source>
        <dbReference type="ARBA" id="ARBA00023163"/>
    </source>
</evidence>
<dbReference type="Pfam" id="PF04542">
    <property type="entry name" value="Sigma70_r2"/>
    <property type="match status" value="1"/>
</dbReference>
<keyword evidence="5" id="KW-0804">Transcription</keyword>
<reference evidence="9 10" key="1">
    <citation type="submission" date="2016-10" db="EMBL/GenBank/DDBJ databases">
        <authorList>
            <person name="de Groot N.N."/>
        </authorList>
    </citation>
    <scope>NUCLEOTIDE SEQUENCE [LARGE SCALE GENOMIC DNA]</scope>
    <source>
        <strain evidence="9 10">NLAE-zl-G419</strain>
    </source>
</reference>
<accession>A0A1I2MKF7</accession>
<keyword evidence="8" id="KW-0808">Transferase</keyword>
<gene>
    <name evidence="8" type="ORF">DBY38_05700</name>
    <name evidence="9" type="ORF">SAMN04487885_11448</name>
</gene>
<dbReference type="CDD" id="cd06171">
    <property type="entry name" value="Sigma70_r4"/>
    <property type="match status" value="1"/>
</dbReference>
<dbReference type="InterPro" id="IPR013324">
    <property type="entry name" value="RNA_pol_sigma_r3/r4-like"/>
</dbReference>
<proteinExistence type="inferred from homology"/>
<evidence type="ECO:0000256" key="3">
    <source>
        <dbReference type="ARBA" id="ARBA00023082"/>
    </source>
</evidence>
<dbReference type="InterPro" id="IPR007627">
    <property type="entry name" value="RNA_pol_sigma70_r2"/>
</dbReference>
<dbReference type="RefSeq" id="WP_027640242.1">
    <property type="nucleotide sequence ID" value="NZ_BAAACD010000025.1"/>
</dbReference>
<dbReference type="InterPro" id="IPR036388">
    <property type="entry name" value="WH-like_DNA-bd_sf"/>
</dbReference>
<dbReference type="OrthoDB" id="2678696at2"/>
<keyword evidence="10" id="KW-1185">Reference proteome</keyword>
<dbReference type="PANTHER" id="PTHR43133:SF8">
    <property type="entry name" value="RNA POLYMERASE SIGMA FACTOR HI_1459-RELATED"/>
    <property type="match status" value="1"/>
</dbReference>
<organism evidence="9 10">
    <name type="scientific">Clostridium cadaveris</name>
    <dbReference type="NCBI Taxonomy" id="1529"/>
    <lineage>
        <taxon>Bacteria</taxon>
        <taxon>Bacillati</taxon>
        <taxon>Bacillota</taxon>
        <taxon>Clostridia</taxon>
        <taxon>Eubacteriales</taxon>
        <taxon>Clostridiaceae</taxon>
        <taxon>Clostridium</taxon>
    </lineage>
</organism>
<dbReference type="GeneID" id="90543340"/>
<dbReference type="eggNOG" id="COG1595">
    <property type="taxonomic scope" value="Bacteria"/>
</dbReference>
<keyword evidence="4" id="KW-0238">DNA-binding</keyword>
<name>A0A1I2MKF7_9CLOT</name>
<dbReference type="EMBL" id="QAMZ01000029">
    <property type="protein sequence ID" value="PWL53887.1"/>
    <property type="molecule type" value="Genomic_DNA"/>
</dbReference>
<reference evidence="8 11" key="2">
    <citation type="submission" date="2018-03" db="EMBL/GenBank/DDBJ databases">
        <title>The uncultured portion of the human microbiome is neutrally assembled.</title>
        <authorList>
            <person name="Jeraldo P."/>
            <person name="Boardman L."/>
            <person name="White B.A."/>
            <person name="Nelson H."/>
            <person name="Goldenfeld N."/>
            <person name="Chia N."/>
        </authorList>
    </citation>
    <scope>NUCLEOTIDE SEQUENCE [LARGE SCALE GENOMIC DNA]</scope>
    <source>
        <strain evidence="8">CIM:MAG 903</strain>
    </source>
</reference>
<dbReference type="InterPro" id="IPR013325">
    <property type="entry name" value="RNA_pol_sigma_r2"/>
</dbReference>
<dbReference type="NCBIfam" id="TIGR02937">
    <property type="entry name" value="sigma70-ECF"/>
    <property type="match status" value="1"/>
</dbReference>
<keyword evidence="3" id="KW-0731">Sigma factor</keyword>
<dbReference type="Proteomes" id="UP000246114">
    <property type="component" value="Unassembled WGS sequence"/>
</dbReference>
<keyword evidence="8" id="KW-0548">Nucleotidyltransferase</keyword>
<dbReference type="InterPro" id="IPR039425">
    <property type="entry name" value="RNA_pol_sigma-70-like"/>
</dbReference>
<dbReference type="GO" id="GO:0003677">
    <property type="term" value="F:DNA binding"/>
    <property type="evidence" value="ECO:0007669"/>
    <property type="project" value="UniProtKB-KW"/>
</dbReference>
<dbReference type="Gene3D" id="1.10.1740.10">
    <property type="match status" value="1"/>
</dbReference>
<feature type="domain" description="RNA polymerase sigma-70 region 2" evidence="6">
    <location>
        <begin position="25"/>
        <end position="92"/>
    </location>
</feature>
<evidence type="ECO:0000313" key="11">
    <source>
        <dbReference type="Proteomes" id="UP000246114"/>
    </source>
</evidence>
<dbReference type="EC" id="2.7.7.6" evidence="8"/>
<dbReference type="GO" id="GO:0016987">
    <property type="term" value="F:sigma factor activity"/>
    <property type="evidence" value="ECO:0007669"/>
    <property type="project" value="UniProtKB-KW"/>
</dbReference>
<evidence type="ECO:0000259" key="6">
    <source>
        <dbReference type="Pfam" id="PF04542"/>
    </source>
</evidence>
<evidence type="ECO:0000313" key="8">
    <source>
        <dbReference type="EMBL" id="PWL53887.1"/>
    </source>
</evidence>
<dbReference type="InterPro" id="IPR014284">
    <property type="entry name" value="RNA_pol_sigma-70_dom"/>
</dbReference>
<dbReference type="STRING" id="1529.SAMN04487885_11448"/>
<comment type="similarity">
    <text evidence="1">Belongs to the sigma-70 factor family. ECF subfamily.</text>
</comment>
<keyword evidence="2" id="KW-0805">Transcription regulation</keyword>
<evidence type="ECO:0000259" key="7">
    <source>
        <dbReference type="Pfam" id="PF08281"/>
    </source>
</evidence>
<protein>
    <submittedName>
        <fullName evidence="9">RNA polymerase sigma-70 factor, ECF subfamily</fullName>
    </submittedName>
    <submittedName>
        <fullName evidence="8">RNA polymerase subunit sigma-70</fullName>
        <ecNumber evidence="8">2.7.7.6</ecNumber>
    </submittedName>
</protein>
<dbReference type="EMBL" id="FOOE01000014">
    <property type="protein sequence ID" value="SFF89611.1"/>
    <property type="molecule type" value="Genomic_DNA"/>
</dbReference>
<evidence type="ECO:0000256" key="2">
    <source>
        <dbReference type="ARBA" id="ARBA00023015"/>
    </source>
</evidence>
<dbReference type="SUPFAM" id="SSF88946">
    <property type="entry name" value="Sigma2 domain of RNA polymerase sigma factors"/>
    <property type="match status" value="1"/>
</dbReference>
<dbReference type="Proteomes" id="UP000182135">
    <property type="component" value="Unassembled WGS sequence"/>
</dbReference>
<dbReference type="SUPFAM" id="SSF88659">
    <property type="entry name" value="Sigma3 and sigma4 domains of RNA polymerase sigma factors"/>
    <property type="match status" value="1"/>
</dbReference>
<dbReference type="Pfam" id="PF08281">
    <property type="entry name" value="Sigma70_r4_2"/>
    <property type="match status" value="1"/>
</dbReference>
<dbReference type="AlphaFoldDB" id="A0A1I2MKF7"/>
<evidence type="ECO:0000256" key="4">
    <source>
        <dbReference type="ARBA" id="ARBA00023125"/>
    </source>
</evidence>
<dbReference type="InterPro" id="IPR013249">
    <property type="entry name" value="RNA_pol_sigma70_r4_t2"/>
</dbReference>
<dbReference type="Gene3D" id="1.10.10.10">
    <property type="entry name" value="Winged helix-like DNA-binding domain superfamily/Winged helix DNA-binding domain"/>
    <property type="match status" value="1"/>
</dbReference>
<evidence type="ECO:0000256" key="1">
    <source>
        <dbReference type="ARBA" id="ARBA00010641"/>
    </source>
</evidence>
<dbReference type="GO" id="GO:0006352">
    <property type="term" value="P:DNA-templated transcription initiation"/>
    <property type="evidence" value="ECO:0007669"/>
    <property type="project" value="InterPro"/>
</dbReference>
<dbReference type="PANTHER" id="PTHR43133">
    <property type="entry name" value="RNA POLYMERASE ECF-TYPE SIGMA FACTO"/>
    <property type="match status" value="1"/>
</dbReference>
<sequence length="186" mass="21633">MRIDRENFLTQMRRKDEKSLEYIIDIYSSLVNGIVRRVLEPLKNEGIIEECISDVFLSVWNNIDKFRGNNDNFKSWIGGISKYKAIDYYRKYSTEKGNTEIIDNSISNGENLEENIIKGIETRNVMKLINELKEPDKSIFVMKFLFGYSGQKISDALGLTVSNINTRVSRGRKRLKEQFENISKEG</sequence>
<evidence type="ECO:0000313" key="10">
    <source>
        <dbReference type="Proteomes" id="UP000182135"/>
    </source>
</evidence>
<evidence type="ECO:0000313" key="9">
    <source>
        <dbReference type="EMBL" id="SFF89611.1"/>
    </source>
</evidence>